<keyword evidence="2" id="KW-1185">Reference proteome</keyword>
<dbReference type="EMBL" id="CCYD01002939">
    <property type="protein sequence ID" value="CEG48319.1"/>
    <property type="molecule type" value="Genomic_DNA"/>
</dbReference>
<accession>A0A0P1B0X0</accession>
<dbReference type="AlphaFoldDB" id="A0A0P1B0X0"/>
<proteinExistence type="predicted"/>
<name>A0A0P1B0X0_PLAHL</name>
<evidence type="ECO:0000313" key="1">
    <source>
        <dbReference type="EMBL" id="CEG48319.1"/>
    </source>
</evidence>
<evidence type="ECO:0000313" key="2">
    <source>
        <dbReference type="Proteomes" id="UP000054928"/>
    </source>
</evidence>
<reference evidence="2" key="1">
    <citation type="submission" date="2014-09" db="EMBL/GenBank/DDBJ databases">
        <authorList>
            <person name="Sharma Rahul"/>
            <person name="Thines Marco"/>
        </authorList>
    </citation>
    <scope>NUCLEOTIDE SEQUENCE [LARGE SCALE GENOMIC DNA]</scope>
</reference>
<sequence length="57" mass="6184">MLLRLLSSQANELGSVLGMSIEAARGGDYFYRLTGSVPTWLNAEAAPFSVGDDESRY</sequence>
<organism evidence="1 2">
    <name type="scientific">Plasmopara halstedii</name>
    <name type="common">Downy mildew of sunflower</name>
    <dbReference type="NCBI Taxonomy" id="4781"/>
    <lineage>
        <taxon>Eukaryota</taxon>
        <taxon>Sar</taxon>
        <taxon>Stramenopiles</taxon>
        <taxon>Oomycota</taxon>
        <taxon>Peronosporomycetes</taxon>
        <taxon>Peronosporales</taxon>
        <taxon>Peronosporaceae</taxon>
        <taxon>Plasmopara</taxon>
    </lineage>
</organism>
<dbReference type="GeneID" id="36401201"/>
<dbReference type="RefSeq" id="XP_024584688.1">
    <property type="nucleotide sequence ID" value="XM_024719384.1"/>
</dbReference>
<protein>
    <submittedName>
        <fullName evidence="1">Uncharacterized protein</fullName>
    </submittedName>
</protein>
<dbReference type="Proteomes" id="UP000054928">
    <property type="component" value="Unassembled WGS sequence"/>
</dbReference>